<dbReference type="GeneID" id="27314037"/>
<dbReference type="GO" id="GO:0005634">
    <property type="term" value="C:nucleus"/>
    <property type="evidence" value="ECO:0007669"/>
    <property type="project" value="UniProtKB-SubCell"/>
</dbReference>
<feature type="compositionally biased region" description="Acidic residues" evidence="3">
    <location>
        <begin position="212"/>
        <end position="226"/>
    </location>
</feature>
<feature type="region of interest" description="Disordered" evidence="3">
    <location>
        <begin position="196"/>
        <end position="226"/>
    </location>
</feature>
<protein>
    <recommendedName>
        <fullName evidence="7">DNA-directed RNA polymerase III subunit RPC9</fullName>
    </recommendedName>
</protein>
<dbReference type="InterPro" id="IPR010997">
    <property type="entry name" value="HRDC-like_sf"/>
</dbReference>
<dbReference type="RefSeq" id="XP_016212486.1">
    <property type="nucleotide sequence ID" value="XM_016359650.1"/>
</dbReference>
<dbReference type="SUPFAM" id="SSF47819">
    <property type="entry name" value="HRDC-like"/>
    <property type="match status" value="1"/>
</dbReference>
<gene>
    <name evidence="5" type="ORF">PV09_06064</name>
</gene>
<keyword evidence="6" id="KW-1185">Reference proteome</keyword>
<feature type="signal peptide" evidence="4">
    <location>
        <begin position="1"/>
        <end position="43"/>
    </location>
</feature>
<organism evidence="5 6">
    <name type="scientific">Verruconis gallopava</name>
    <dbReference type="NCBI Taxonomy" id="253628"/>
    <lineage>
        <taxon>Eukaryota</taxon>
        <taxon>Fungi</taxon>
        <taxon>Dikarya</taxon>
        <taxon>Ascomycota</taxon>
        <taxon>Pezizomycotina</taxon>
        <taxon>Dothideomycetes</taxon>
        <taxon>Pleosporomycetidae</taxon>
        <taxon>Venturiales</taxon>
        <taxon>Sympoventuriaceae</taxon>
        <taxon>Verruconis</taxon>
    </lineage>
</organism>
<proteinExistence type="predicted"/>
<evidence type="ECO:0000256" key="1">
    <source>
        <dbReference type="ARBA" id="ARBA00004123"/>
    </source>
</evidence>
<evidence type="ECO:0000256" key="3">
    <source>
        <dbReference type="SAM" id="MobiDB-lite"/>
    </source>
</evidence>
<accession>A0A0D1YPS4</accession>
<dbReference type="InterPro" id="IPR038324">
    <property type="entry name" value="Rpb4/RPC9_sf"/>
</dbReference>
<dbReference type="InterPro" id="IPR005574">
    <property type="entry name" value="Rpb4/RPC9"/>
</dbReference>
<comment type="subcellular location">
    <subcellularLocation>
        <location evidence="1">Nucleus</location>
    </subcellularLocation>
</comment>
<reference evidence="5 6" key="1">
    <citation type="submission" date="2015-01" db="EMBL/GenBank/DDBJ databases">
        <title>The Genome Sequence of Ochroconis gallopava CBS43764.</title>
        <authorList>
            <consortium name="The Broad Institute Genomics Platform"/>
            <person name="Cuomo C."/>
            <person name="de Hoog S."/>
            <person name="Gorbushina A."/>
            <person name="Stielow B."/>
            <person name="Teixiera M."/>
            <person name="Abouelleil A."/>
            <person name="Chapman S.B."/>
            <person name="Priest M."/>
            <person name="Young S.K."/>
            <person name="Wortman J."/>
            <person name="Nusbaum C."/>
            <person name="Birren B."/>
        </authorList>
    </citation>
    <scope>NUCLEOTIDE SEQUENCE [LARGE SCALE GENOMIC DNA]</scope>
    <source>
        <strain evidence="5 6">CBS 43764</strain>
    </source>
</reference>
<evidence type="ECO:0000256" key="4">
    <source>
        <dbReference type="SAM" id="SignalP"/>
    </source>
</evidence>
<evidence type="ECO:0000313" key="6">
    <source>
        <dbReference type="Proteomes" id="UP000053259"/>
    </source>
</evidence>
<dbReference type="Pfam" id="PF03874">
    <property type="entry name" value="RNA_pol_Rpb4"/>
    <property type="match status" value="1"/>
</dbReference>
<evidence type="ECO:0000313" key="5">
    <source>
        <dbReference type="EMBL" id="KIW02617.1"/>
    </source>
</evidence>
<dbReference type="GO" id="GO:0030880">
    <property type="term" value="C:RNA polymerase complex"/>
    <property type="evidence" value="ECO:0007669"/>
    <property type="project" value="InterPro"/>
</dbReference>
<evidence type="ECO:0008006" key="7">
    <source>
        <dbReference type="Google" id="ProtNLM"/>
    </source>
</evidence>
<dbReference type="GO" id="GO:0000166">
    <property type="term" value="F:nucleotide binding"/>
    <property type="evidence" value="ECO:0007669"/>
    <property type="project" value="InterPro"/>
</dbReference>
<feature type="chain" id="PRO_5002252080" description="DNA-directed RNA polymerase III subunit RPC9" evidence="4">
    <location>
        <begin position="44"/>
        <end position="226"/>
    </location>
</feature>
<dbReference type="VEuPathDB" id="FungiDB:PV09_06064"/>
<dbReference type="GO" id="GO:0006352">
    <property type="term" value="P:DNA-templated transcription initiation"/>
    <property type="evidence" value="ECO:0007669"/>
    <property type="project" value="InterPro"/>
</dbReference>
<dbReference type="InParanoid" id="A0A0D1YPS4"/>
<dbReference type="EMBL" id="KN847548">
    <property type="protein sequence ID" value="KIW02617.1"/>
    <property type="molecule type" value="Genomic_DNA"/>
</dbReference>
<name>A0A0D1YPS4_9PEZI</name>
<keyword evidence="4" id="KW-0732">Signal</keyword>
<feature type="compositionally biased region" description="Basic and acidic residues" evidence="3">
    <location>
        <begin position="196"/>
        <end position="205"/>
    </location>
</feature>
<sequence length="226" mass="25457">MCLPVSDGNHTGRRPKSPYPLHPSIRHFLFFLFLFAFPSPSNPEVGGRGESSGRRIMRKKKVLLSSLVPTRTHRNPREQEKEGPRIFFKKKKGEDEKKKKKKYAVADGCTQVKTNLSRPPTVHPADQVAAGTIPKKRVVRLVQRLTGREFKLLPSEALMVVNHRPILREELSGLLEELEDRMSEEKQDRLLELVSKELGRVRADDGDGANGADDEDDEGEGEDEAG</sequence>
<dbReference type="AlphaFoldDB" id="A0A0D1YPS4"/>
<keyword evidence="2" id="KW-0539">Nucleus</keyword>
<evidence type="ECO:0000256" key="2">
    <source>
        <dbReference type="ARBA" id="ARBA00023242"/>
    </source>
</evidence>
<dbReference type="HOGENOM" id="CLU_1225590_0_0_1"/>
<dbReference type="Proteomes" id="UP000053259">
    <property type="component" value="Unassembled WGS sequence"/>
</dbReference>
<dbReference type="Gene3D" id="1.20.1250.40">
    <property type="match status" value="1"/>
</dbReference>